<proteinExistence type="predicted"/>
<feature type="coiled-coil region" evidence="1">
    <location>
        <begin position="101"/>
        <end position="128"/>
    </location>
</feature>
<comment type="caution">
    <text evidence="2">The sequence shown here is derived from an EMBL/GenBank/DDBJ whole genome shotgun (WGS) entry which is preliminary data.</text>
</comment>
<dbReference type="Proteomes" id="UP001314205">
    <property type="component" value="Unassembled WGS sequence"/>
</dbReference>
<evidence type="ECO:0000313" key="3">
    <source>
        <dbReference type="Proteomes" id="UP001314205"/>
    </source>
</evidence>
<dbReference type="Pfam" id="PF14817">
    <property type="entry name" value="HAUS5"/>
    <property type="match status" value="1"/>
</dbReference>
<dbReference type="EMBL" id="CAVLGL010000086">
    <property type="protein sequence ID" value="CAK1591078.1"/>
    <property type="molecule type" value="Genomic_DNA"/>
</dbReference>
<accession>A0AAV1L7X3</accession>
<dbReference type="AlphaFoldDB" id="A0AAV1L7X3"/>
<name>A0AAV1L7X3_9NEOP</name>
<keyword evidence="1" id="KW-0175">Coiled coil</keyword>
<evidence type="ECO:0000313" key="2">
    <source>
        <dbReference type="EMBL" id="CAK1591078.1"/>
    </source>
</evidence>
<keyword evidence="3" id="KW-1185">Reference proteome</keyword>
<sequence length="660" mass="75330">MSEDKLCSYEVPQKFTEWLLAMGCPAEKVPTVDKVTLMCRGQYYMVWRSLMEHVYPKNVIRDKRLQVFCNDVSICKKKSAFSQNLNVNVIVPEQICLYQQQKDLKEKVYDAENRLQQSQETLNQLMDKITTKVSQRNVSRQRIQDLQRRVWLLQQVSEELQCRKDNLEETWTIANSLCCIRNENEIQNKVDKCVADLRRQGSQTSTAASLSLLSNANPVASSSAVSIQSECADTEEQVSSLARCGAAAWAQLRERRAGLAAALAAANAAQPASRVRDARATPQSMLAHTASLHCTLALETMKNRVHIKHTRSRLASSVTDLNAYLSGEACELLVLRCEKARSEARVNTLRGLLQELTSRSGIFKTNGEDITDKQTTIRQIATTDKAIETKRDELKRLLAVLSITERKIHNVKECLVTVFNNFQKDSPINDTYRGKGIQVDFPKESISTLRQFYEERRERRRNKPDLSMEFDVSDYSFNDAVDGNPRFIDELKIYLKKFNLEKNKKLVLDSGEKIWIFETVQSLISRLHSLWLSDDVSCSLIYPSVGLRSLCHLVNDVKTKELLEGVVKELNNAEVKNNVAIDINSRIEQEAELIDKIKKRIGGNLTTLQQSEKTLELGQENLKFWADNELKKYISNNRTVDGKTYKDYEAFYLECLSLNV</sequence>
<gene>
    <name evidence="2" type="ORF">PARMNEM_LOCUS11360</name>
</gene>
<reference evidence="2 3" key="1">
    <citation type="submission" date="2023-11" db="EMBL/GenBank/DDBJ databases">
        <authorList>
            <person name="Hedman E."/>
            <person name="Englund M."/>
            <person name="Stromberg M."/>
            <person name="Nyberg Akerstrom W."/>
            <person name="Nylinder S."/>
            <person name="Jareborg N."/>
            <person name="Kallberg Y."/>
            <person name="Kronander E."/>
        </authorList>
    </citation>
    <scope>NUCLEOTIDE SEQUENCE [LARGE SCALE GENOMIC DNA]</scope>
</reference>
<evidence type="ECO:0008006" key="4">
    <source>
        <dbReference type="Google" id="ProtNLM"/>
    </source>
</evidence>
<evidence type="ECO:0000256" key="1">
    <source>
        <dbReference type="SAM" id="Coils"/>
    </source>
</evidence>
<protein>
    <recommendedName>
        <fullName evidence="4">Tektin</fullName>
    </recommendedName>
</protein>
<dbReference type="InterPro" id="IPR029131">
    <property type="entry name" value="HAUS5"/>
</dbReference>
<organism evidence="2 3">
    <name type="scientific">Parnassius mnemosyne</name>
    <name type="common">clouded apollo</name>
    <dbReference type="NCBI Taxonomy" id="213953"/>
    <lineage>
        <taxon>Eukaryota</taxon>
        <taxon>Metazoa</taxon>
        <taxon>Ecdysozoa</taxon>
        <taxon>Arthropoda</taxon>
        <taxon>Hexapoda</taxon>
        <taxon>Insecta</taxon>
        <taxon>Pterygota</taxon>
        <taxon>Neoptera</taxon>
        <taxon>Endopterygota</taxon>
        <taxon>Lepidoptera</taxon>
        <taxon>Glossata</taxon>
        <taxon>Ditrysia</taxon>
        <taxon>Papilionoidea</taxon>
        <taxon>Papilionidae</taxon>
        <taxon>Parnassiinae</taxon>
        <taxon>Parnassini</taxon>
        <taxon>Parnassius</taxon>
        <taxon>Driopa</taxon>
    </lineage>
</organism>